<dbReference type="Gene3D" id="3.40.50.720">
    <property type="entry name" value="NAD(P)-binding Rossmann-like Domain"/>
    <property type="match status" value="1"/>
</dbReference>
<dbReference type="RefSeq" id="WP_071548137.1">
    <property type="nucleotide sequence ID" value="NZ_ABEXNG020000122.1"/>
</dbReference>
<reference evidence="4" key="1">
    <citation type="submission" date="2019-02" db="EMBL/GenBank/DDBJ databases">
        <title>Genomic characterization of isolates from hospital effluents in KZN, South Africa.</title>
        <authorList>
            <person name="Ntshobeni N."/>
            <person name="Allam M."/>
            <person name="Ismail A."/>
            <person name="Amoako D."/>
            <person name="Essack S."/>
            <person name="Chenia H."/>
        </authorList>
    </citation>
    <scope>NUCLEOTIDE SEQUENCE</scope>
    <source>
        <strain evidence="4">AFE97_S1</strain>
    </source>
</reference>
<dbReference type="GO" id="GO:0015979">
    <property type="term" value="P:photosynthesis"/>
    <property type="evidence" value="ECO:0007669"/>
    <property type="project" value="UniProtKB-KW"/>
</dbReference>
<feature type="domain" description="NAD(P)-binding" evidence="3">
    <location>
        <begin position="8"/>
        <end position="192"/>
    </location>
</feature>
<evidence type="ECO:0000313" key="4">
    <source>
        <dbReference type="EMBL" id="MBX6981157.1"/>
    </source>
</evidence>
<dbReference type="InterPro" id="IPR044256">
    <property type="entry name" value="HCF244-like"/>
</dbReference>
<keyword evidence="2" id="KW-0604">Photosystem II</keyword>
<dbReference type="KEGG" id="prg:RB151_024280"/>
<dbReference type="Proteomes" id="UP000824410">
    <property type="component" value="Unassembled WGS sequence"/>
</dbReference>
<dbReference type="GO" id="GO:0009523">
    <property type="term" value="C:photosystem II"/>
    <property type="evidence" value="ECO:0007669"/>
    <property type="project" value="UniProtKB-KW"/>
</dbReference>
<proteinExistence type="predicted"/>
<dbReference type="AlphaFoldDB" id="A0A1J0E7Y9"/>
<gene>
    <name evidence="4" type="ORF">EX242_12910</name>
</gene>
<dbReference type="EMBL" id="SHDO01000010">
    <property type="protein sequence ID" value="MBX6981157.1"/>
    <property type="molecule type" value="Genomic_DNA"/>
</dbReference>
<evidence type="ECO:0000256" key="1">
    <source>
        <dbReference type="ARBA" id="ARBA00022531"/>
    </source>
</evidence>
<accession>A0A1J0E7Y9</accession>
<keyword evidence="1" id="KW-0602">Photosynthesis</keyword>
<evidence type="ECO:0000313" key="5">
    <source>
        <dbReference type="Proteomes" id="UP000824410"/>
    </source>
</evidence>
<evidence type="ECO:0000256" key="2">
    <source>
        <dbReference type="ARBA" id="ARBA00023276"/>
    </source>
</evidence>
<dbReference type="OrthoDB" id="9776313at2"/>
<name>A0A1J0E7Y9_PRORE</name>
<dbReference type="PANTHER" id="PTHR47128:SF2">
    <property type="entry name" value="PROTEIN HIGH CHLOROPHYLL FLUORESCENCE PHENOTYPE 244, CHLOROPLASTIC"/>
    <property type="match status" value="1"/>
</dbReference>
<protein>
    <submittedName>
        <fullName evidence="4">SDR family oxidoreductase</fullName>
    </submittedName>
</protein>
<dbReference type="PANTHER" id="PTHR47128">
    <property type="match status" value="1"/>
</dbReference>
<evidence type="ECO:0000259" key="3">
    <source>
        <dbReference type="Pfam" id="PF13460"/>
    </source>
</evidence>
<dbReference type="SUPFAM" id="SSF51735">
    <property type="entry name" value="NAD(P)-binding Rossmann-fold domains"/>
    <property type="match status" value="1"/>
</dbReference>
<dbReference type="Pfam" id="PF13460">
    <property type="entry name" value="NAD_binding_10"/>
    <property type="match status" value="1"/>
</dbReference>
<organism evidence="4 5">
    <name type="scientific">Providencia rettgeri</name>
    <dbReference type="NCBI Taxonomy" id="587"/>
    <lineage>
        <taxon>Bacteria</taxon>
        <taxon>Pseudomonadati</taxon>
        <taxon>Pseudomonadota</taxon>
        <taxon>Gammaproteobacteria</taxon>
        <taxon>Enterobacterales</taxon>
        <taxon>Morganellaceae</taxon>
        <taxon>Providencia</taxon>
    </lineage>
</organism>
<dbReference type="InterPro" id="IPR036291">
    <property type="entry name" value="NAD(P)-bd_dom_sf"/>
</dbReference>
<comment type="caution">
    <text evidence="4">The sequence shown here is derived from an EMBL/GenBank/DDBJ whole genome shotgun (WGS) entry which is preliminary data.</text>
</comment>
<dbReference type="InterPro" id="IPR016040">
    <property type="entry name" value="NAD(P)-bd_dom"/>
</dbReference>
<sequence length="289" mass="32142">MKKVLVAGATGYLGQYLVAELKKQGYWVRALVRRQNQQGLVASADHIYVGEVTEPNTLHGVTEGIDVVISAVGITRQKDGLTYMDVDYQGNINLLDEAIADEVKQFVYVSAIDGDKNRHLKIFEAKERFADELKQSSLSSIIVRPNGYFSDMGDFLKMAASGRVYLFGDGHVQINPISGKDLAEFIVKALNQGQARQELSVGGPEVLSLNDIANCAAQALGQDIKISYLPDWVRRGSIFAVRHFTPQKFYGPIEFFLTFMGESHLGEPVGGDRLEDFYRNEVNMLKKSR</sequence>
<dbReference type="CDD" id="cd05243">
    <property type="entry name" value="SDR_a5"/>
    <property type="match status" value="1"/>
</dbReference>